<dbReference type="EMBL" id="JAAARO010000009">
    <property type="protein sequence ID" value="KAF5742086.1"/>
    <property type="molecule type" value="Genomic_DNA"/>
</dbReference>
<dbReference type="InParanoid" id="A0A7J7D7R0"/>
<protein>
    <submittedName>
        <fullName evidence="2">F-box/kelch-repeat protein</fullName>
    </submittedName>
</protein>
<dbReference type="Gene3D" id="1.20.1280.50">
    <property type="match status" value="1"/>
</dbReference>
<comment type="caution">
    <text evidence="2">The sequence shown here is derived from an EMBL/GenBank/DDBJ whole genome shotgun (WGS) entry which is preliminary data.</text>
</comment>
<dbReference type="PANTHER" id="PTHR44259">
    <property type="entry name" value="OS07G0183000 PROTEIN-RELATED"/>
    <property type="match status" value="1"/>
</dbReference>
<gene>
    <name evidence="2" type="ORF">HS088_TW09G00125</name>
</gene>
<evidence type="ECO:0000313" key="2">
    <source>
        <dbReference type="EMBL" id="KAF5742086.1"/>
    </source>
</evidence>
<dbReference type="PANTHER" id="PTHR44259:SF114">
    <property type="entry name" value="OS06G0707300 PROTEIN"/>
    <property type="match status" value="1"/>
</dbReference>
<dbReference type="Pfam" id="PF03478">
    <property type="entry name" value="Beta-prop_KIB1-4"/>
    <property type="match status" value="1"/>
</dbReference>
<organism evidence="2 3">
    <name type="scientific">Tripterygium wilfordii</name>
    <name type="common">Thunder God vine</name>
    <dbReference type="NCBI Taxonomy" id="458696"/>
    <lineage>
        <taxon>Eukaryota</taxon>
        <taxon>Viridiplantae</taxon>
        <taxon>Streptophyta</taxon>
        <taxon>Embryophyta</taxon>
        <taxon>Tracheophyta</taxon>
        <taxon>Spermatophyta</taxon>
        <taxon>Magnoliopsida</taxon>
        <taxon>eudicotyledons</taxon>
        <taxon>Gunneridae</taxon>
        <taxon>Pentapetalae</taxon>
        <taxon>rosids</taxon>
        <taxon>fabids</taxon>
        <taxon>Celastrales</taxon>
        <taxon>Celastraceae</taxon>
        <taxon>Tripterygium</taxon>
    </lineage>
</organism>
<proteinExistence type="predicted"/>
<evidence type="ECO:0000259" key="1">
    <source>
        <dbReference type="PROSITE" id="PS50181"/>
    </source>
</evidence>
<name>A0A7J7D7R0_TRIWF</name>
<dbReference type="Proteomes" id="UP000593562">
    <property type="component" value="Unassembled WGS sequence"/>
</dbReference>
<dbReference type="SMART" id="SM00256">
    <property type="entry name" value="FBOX"/>
    <property type="match status" value="1"/>
</dbReference>
<dbReference type="PROSITE" id="PS50181">
    <property type="entry name" value="FBOX"/>
    <property type="match status" value="1"/>
</dbReference>
<dbReference type="AlphaFoldDB" id="A0A7J7D7R0"/>
<accession>A0A7J7D7R0</accession>
<evidence type="ECO:0000313" key="3">
    <source>
        <dbReference type="Proteomes" id="UP000593562"/>
    </source>
</evidence>
<dbReference type="InterPro" id="IPR005174">
    <property type="entry name" value="KIB1-4_b-propeller"/>
</dbReference>
<dbReference type="InterPro" id="IPR036047">
    <property type="entry name" value="F-box-like_dom_sf"/>
</dbReference>
<sequence>MGRAIKRLKKNTKSSRSWCDLPIDILYTIANRLDYDDQCRFRAVCKSWRPICGDHCADKLPWIMFYSWHRNNNHDFYKISCELQTLSTNRKYSIPIGREGIKNASIHDSKCGWVLLSKGEDKFNGEISLFFHSPFTNKIRETPKLCITSYSTMAASFSIDPTNPNCVVFVLTTSGLEFRVSTWKACEKTWKTHVFYEFYDCGRDVIFVDGSFYWVFVRNYECVLGGFNVEDQEFIIFMDQFPFSSSHLIGSDKDLLVTNYDCNVHRWDVFKFDSGSSSLVRLESLGDRVLFMGETSVSIRASEKTNKLANTVHLISYANYQAYCYNGSRSCHQIYNGISTESWFKKIWIQPP</sequence>
<keyword evidence="3" id="KW-1185">Reference proteome</keyword>
<dbReference type="InterPro" id="IPR050942">
    <property type="entry name" value="F-box_BR-signaling"/>
</dbReference>
<dbReference type="CDD" id="cd09917">
    <property type="entry name" value="F-box_SF"/>
    <property type="match status" value="1"/>
</dbReference>
<reference evidence="2 3" key="1">
    <citation type="journal article" date="2020" name="Nat. Commun.">
        <title>Genome of Tripterygium wilfordii and identification of cytochrome P450 involved in triptolide biosynthesis.</title>
        <authorList>
            <person name="Tu L."/>
            <person name="Su P."/>
            <person name="Zhang Z."/>
            <person name="Gao L."/>
            <person name="Wang J."/>
            <person name="Hu T."/>
            <person name="Zhou J."/>
            <person name="Zhang Y."/>
            <person name="Zhao Y."/>
            <person name="Liu Y."/>
            <person name="Song Y."/>
            <person name="Tong Y."/>
            <person name="Lu Y."/>
            <person name="Yang J."/>
            <person name="Xu C."/>
            <person name="Jia M."/>
            <person name="Peters R.J."/>
            <person name="Huang L."/>
            <person name="Gao W."/>
        </authorList>
    </citation>
    <scope>NUCLEOTIDE SEQUENCE [LARGE SCALE GENOMIC DNA]</scope>
    <source>
        <strain evidence="3">cv. XIE 37</strain>
        <tissue evidence="2">Leaf</tissue>
    </source>
</reference>
<dbReference type="OrthoDB" id="1863935at2759"/>
<dbReference type="Pfam" id="PF00646">
    <property type="entry name" value="F-box"/>
    <property type="match status" value="1"/>
</dbReference>
<feature type="domain" description="F-box" evidence="1">
    <location>
        <begin position="15"/>
        <end position="65"/>
    </location>
</feature>
<dbReference type="SUPFAM" id="SSF81383">
    <property type="entry name" value="F-box domain"/>
    <property type="match status" value="1"/>
</dbReference>
<dbReference type="InterPro" id="IPR001810">
    <property type="entry name" value="F-box_dom"/>
</dbReference>